<protein>
    <submittedName>
        <fullName evidence="2">Uncharacterized protein</fullName>
    </submittedName>
</protein>
<dbReference type="EMBL" id="NJHN03000077">
    <property type="protein sequence ID" value="KAH9417234.1"/>
    <property type="molecule type" value="Genomic_DNA"/>
</dbReference>
<reference evidence="2 3" key="2">
    <citation type="journal article" date="2022" name="Mol. Biol. Evol.">
        <title>Comparative Genomics Reveals Insights into the Divergent Evolution of Astigmatic Mites and Household Pest Adaptations.</title>
        <authorList>
            <person name="Xiong Q."/>
            <person name="Wan A.T."/>
            <person name="Liu X."/>
            <person name="Fung C.S."/>
            <person name="Xiao X."/>
            <person name="Malainual N."/>
            <person name="Hou J."/>
            <person name="Wang L."/>
            <person name="Wang M."/>
            <person name="Yang K.Y."/>
            <person name="Cui Y."/>
            <person name="Leung E.L."/>
            <person name="Nong W."/>
            <person name="Shin S.K."/>
            <person name="Au S.W."/>
            <person name="Jeong K.Y."/>
            <person name="Chew F.T."/>
            <person name="Hui J.H."/>
            <person name="Leung T.F."/>
            <person name="Tungtrongchitr A."/>
            <person name="Zhong N."/>
            <person name="Liu Z."/>
            <person name="Tsui S.K."/>
        </authorList>
    </citation>
    <scope>NUCLEOTIDE SEQUENCE [LARGE SCALE GENOMIC DNA]</scope>
    <source>
        <strain evidence="2">Derp</strain>
    </source>
</reference>
<dbReference type="Pfam" id="PF05032">
    <property type="entry name" value="Spo12"/>
    <property type="match status" value="1"/>
</dbReference>
<evidence type="ECO:0000256" key="1">
    <source>
        <dbReference type="SAM" id="MobiDB-lite"/>
    </source>
</evidence>
<feature type="compositionally biased region" description="Low complexity" evidence="1">
    <location>
        <begin position="111"/>
        <end position="123"/>
    </location>
</feature>
<proteinExistence type="predicted"/>
<dbReference type="Proteomes" id="UP000887458">
    <property type="component" value="Unassembled WGS sequence"/>
</dbReference>
<feature type="compositionally biased region" description="Low complexity" evidence="1">
    <location>
        <begin position="7"/>
        <end position="20"/>
    </location>
</feature>
<gene>
    <name evidence="2" type="ORF">DERP_007231</name>
</gene>
<name>A0ABQ8J3X6_DERPT</name>
<comment type="caution">
    <text evidence="2">The sequence shown here is derived from an EMBL/GenBank/DDBJ whole genome shotgun (WGS) entry which is preliminary data.</text>
</comment>
<sequence>MDNNNVQSKQPKQQQQQSSSLNMGQLLMGRQKQQQIPLKAKETNKIASTPSNIKRLQVNKWFNSPTDSMFSPCSKKLYNKKNIGHIVHFDEADYDDNNANNDDLNEENDENGQQQQQQESIEK</sequence>
<organism evidence="2 3">
    <name type="scientific">Dermatophagoides pteronyssinus</name>
    <name type="common">European house dust mite</name>
    <dbReference type="NCBI Taxonomy" id="6956"/>
    <lineage>
        <taxon>Eukaryota</taxon>
        <taxon>Metazoa</taxon>
        <taxon>Ecdysozoa</taxon>
        <taxon>Arthropoda</taxon>
        <taxon>Chelicerata</taxon>
        <taxon>Arachnida</taxon>
        <taxon>Acari</taxon>
        <taxon>Acariformes</taxon>
        <taxon>Sarcoptiformes</taxon>
        <taxon>Astigmata</taxon>
        <taxon>Psoroptidia</taxon>
        <taxon>Analgoidea</taxon>
        <taxon>Pyroglyphidae</taxon>
        <taxon>Dermatophagoidinae</taxon>
        <taxon>Dermatophagoides</taxon>
    </lineage>
</organism>
<evidence type="ECO:0000313" key="3">
    <source>
        <dbReference type="Proteomes" id="UP000887458"/>
    </source>
</evidence>
<evidence type="ECO:0000313" key="2">
    <source>
        <dbReference type="EMBL" id="KAH9417234.1"/>
    </source>
</evidence>
<accession>A0ABQ8J3X6</accession>
<feature type="region of interest" description="Disordered" evidence="1">
    <location>
        <begin position="89"/>
        <end position="123"/>
    </location>
</feature>
<keyword evidence="3" id="KW-1185">Reference proteome</keyword>
<dbReference type="InterPro" id="IPR007727">
    <property type="entry name" value="Spo12"/>
</dbReference>
<reference evidence="2 3" key="1">
    <citation type="journal article" date="2018" name="J. Allergy Clin. Immunol.">
        <title>High-quality assembly of Dermatophagoides pteronyssinus genome and transcriptome reveals a wide range of novel allergens.</title>
        <authorList>
            <person name="Liu X.Y."/>
            <person name="Yang K.Y."/>
            <person name="Wang M.Q."/>
            <person name="Kwok J.S."/>
            <person name="Zeng X."/>
            <person name="Yang Z."/>
            <person name="Xiao X.J."/>
            <person name="Lau C.P."/>
            <person name="Li Y."/>
            <person name="Huang Z.M."/>
            <person name="Ba J.G."/>
            <person name="Yim A.K."/>
            <person name="Ouyang C.Y."/>
            <person name="Ngai S.M."/>
            <person name="Chan T.F."/>
            <person name="Leung E.L."/>
            <person name="Liu L."/>
            <person name="Liu Z.G."/>
            <person name="Tsui S.K."/>
        </authorList>
    </citation>
    <scope>NUCLEOTIDE SEQUENCE [LARGE SCALE GENOMIC DNA]</scope>
    <source>
        <strain evidence="2">Derp</strain>
    </source>
</reference>
<feature type="region of interest" description="Disordered" evidence="1">
    <location>
        <begin position="1"/>
        <end position="50"/>
    </location>
</feature>